<evidence type="ECO:0000256" key="2">
    <source>
        <dbReference type="SAM" id="SignalP"/>
    </source>
</evidence>
<dbReference type="EMBL" id="QCYY01002521">
    <property type="protein sequence ID" value="ROT69767.1"/>
    <property type="molecule type" value="Genomic_DNA"/>
</dbReference>
<gene>
    <name evidence="3" type="ORF">C7M84_012014</name>
</gene>
<comment type="caution">
    <text evidence="3">The sequence shown here is derived from an EMBL/GenBank/DDBJ whole genome shotgun (WGS) entry which is preliminary data.</text>
</comment>
<protein>
    <submittedName>
        <fullName evidence="3">Uncharacterized protein</fullName>
    </submittedName>
</protein>
<dbReference type="Proteomes" id="UP000283509">
    <property type="component" value="Unassembled WGS sequence"/>
</dbReference>
<dbReference type="AlphaFoldDB" id="A0A423SZU8"/>
<reference evidence="3 4" key="2">
    <citation type="submission" date="2019-01" db="EMBL/GenBank/DDBJ databases">
        <title>The decoding of complex shrimp genome reveals the adaptation for benthos swimmer, frequently molting mechanism and breeding impact on genome.</title>
        <authorList>
            <person name="Sun Y."/>
            <person name="Gao Y."/>
            <person name="Yu Y."/>
        </authorList>
    </citation>
    <scope>NUCLEOTIDE SEQUENCE [LARGE SCALE GENOMIC DNA]</scope>
    <source>
        <tissue evidence="3">Muscle</tissue>
    </source>
</reference>
<reference evidence="3 4" key="1">
    <citation type="submission" date="2018-04" db="EMBL/GenBank/DDBJ databases">
        <authorList>
            <person name="Zhang X."/>
            <person name="Yuan J."/>
            <person name="Li F."/>
            <person name="Xiang J."/>
        </authorList>
    </citation>
    <scope>NUCLEOTIDE SEQUENCE [LARGE SCALE GENOMIC DNA]</scope>
    <source>
        <tissue evidence="3">Muscle</tissue>
    </source>
</reference>
<feature type="region of interest" description="Disordered" evidence="1">
    <location>
        <begin position="103"/>
        <end position="123"/>
    </location>
</feature>
<name>A0A423SZU8_PENVA</name>
<evidence type="ECO:0000313" key="4">
    <source>
        <dbReference type="Proteomes" id="UP000283509"/>
    </source>
</evidence>
<keyword evidence="2" id="KW-0732">Signal</keyword>
<evidence type="ECO:0000256" key="1">
    <source>
        <dbReference type="SAM" id="MobiDB-lite"/>
    </source>
</evidence>
<feature type="signal peptide" evidence="2">
    <location>
        <begin position="1"/>
        <end position="21"/>
    </location>
</feature>
<feature type="chain" id="PRO_5019533308" evidence="2">
    <location>
        <begin position="22"/>
        <end position="258"/>
    </location>
</feature>
<proteinExistence type="predicted"/>
<accession>A0A423SZU8</accession>
<evidence type="ECO:0000313" key="3">
    <source>
        <dbReference type="EMBL" id="ROT69767.1"/>
    </source>
</evidence>
<sequence>MSFSIKLTTLLLIILSSISTASFLQDDLAVPWRGNLQRPTHEAMEEDLGAMTFAREDQARSLYSKSSSKCPAPVAGDAILLRAEDAPETSPDEGNDTAFRMNEAWTRRRQEEPSSPAETLRRRIEASPWDLRVGVGGPGCNCGSAGVELLPTTVSVVNSWAIQQEVSDPRLVSGVQGLPRLPGEGALRRRPQACGGWLRLAGLVPLLGMTSSTARKILESSPHPGLCRVAFPDCPLFAEFDRENKDKYYNKEREKQRN</sequence>
<keyword evidence="4" id="KW-1185">Reference proteome</keyword>
<organism evidence="3 4">
    <name type="scientific">Penaeus vannamei</name>
    <name type="common">Whiteleg shrimp</name>
    <name type="synonym">Litopenaeus vannamei</name>
    <dbReference type="NCBI Taxonomy" id="6689"/>
    <lineage>
        <taxon>Eukaryota</taxon>
        <taxon>Metazoa</taxon>
        <taxon>Ecdysozoa</taxon>
        <taxon>Arthropoda</taxon>
        <taxon>Crustacea</taxon>
        <taxon>Multicrustacea</taxon>
        <taxon>Malacostraca</taxon>
        <taxon>Eumalacostraca</taxon>
        <taxon>Eucarida</taxon>
        <taxon>Decapoda</taxon>
        <taxon>Dendrobranchiata</taxon>
        <taxon>Penaeoidea</taxon>
        <taxon>Penaeidae</taxon>
        <taxon>Penaeus</taxon>
    </lineage>
</organism>